<evidence type="ECO:0000256" key="7">
    <source>
        <dbReference type="RuleBase" id="RU000477"/>
    </source>
</evidence>
<dbReference type="Proteomes" id="UP000266183">
    <property type="component" value="Chromosome"/>
</dbReference>
<dbReference type="PANTHER" id="PTHR43829:SF9">
    <property type="entry name" value="AQUAPORIN-9"/>
    <property type="match status" value="1"/>
</dbReference>
<evidence type="ECO:0000256" key="1">
    <source>
        <dbReference type="ARBA" id="ARBA00004141"/>
    </source>
</evidence>
<comment type="subcellular location">
    <subcellularLocation>
        <location evidence="1">Membrane</location>
        <topology evidence="1">Multi-pass membrane protein</topology>
    </subcellularLocation>
</comment>
<comment type="similarity">
    <text evidence="2 7">Belongs to the MIP/aquaporin (TC 1.A.8) family.</text>
</comment>
<evidence type="ECO:0000256" key="3">
    <source>
        <dbReference type="ARBA" id="ARBA00022448"/>
    </source>
</evidence>
<name>A0A385SU71_9BACT</name>
<dbReference type="InterPro" id="IPR022357">
    <property type="entry name" value="MIP_CS"/>
</dbReference>
<dbReference type="OrthoDB" id="9807293at2"/>
<feature type="transmembrane region" description="Helical" evidence="8">
    <location>
        <begin position="36"/>
        <end position="55"/>
    </location>
</feature>
<proteinExistence type="inferred from homology"/>
<dbReference type="PRINTS" id="PR00783">
    <property type="entry name" value="MINTRINSICP"/>
</dbReference>
<dbReference type="InterPro" id="IPR050363">
    <property type="entry name" value="MIP/Aquaporin"/>
</dbReference>
<evidence type="ECO:0000256" key="8">
    <source>
        <dbReference type="SAM" id="Phobius"/>
    </source>
</evidence>
<evidence type="ECO:0000313" key="10">
    <source>
        <dbReference type="Proteomes" id="UP000266183"/>
    </source>
</evidence>
<organism evidence="9 10">
    <name type="scientific">Chryseolinea soli</name>
    <dbReference type="NCBI Taxonomy" id="2321403"/>
    <lineage>
        <taxon>Bacteria</taxon>
        <taxon>Pseudomonadati</taxon>
        <taxon>Bacteroidota</taxon>
        <taxon>Cytophagia</taxon>
        <taxon>Cytophagales</taxon>
        <taxon>Fulvivirgaceae</taxon>
        <taxon>Chryseolinea</taxon>
    </lineage>
</organism>
<keyword evidence="4 7" id="KW-0812">Transmembrane</keyword>
<protein>
    <submittedName>
        <fullName evidence="9">Aquaporin family protein</fullName>
    </submittedName>
</protein>
<dbReference type="GO" id="GO:0005886">
    <property type="term" value="C:plasma membrane"/>
    <property type="evidence" value="ECO:0007669"/>
    <property type="project" value="TreeGrafter"/>
</dbReference>
<keyword evidence="6 8" id="KW-0472">Membrane</keyword>
<dbReference type="InterPro" id="IPR000425">
    <property type="entry name" value="MIP"/>
</dbReference>
<evidence type="ECO:0000256" key="2">
    <source>
        <dbReference type="ARBA" id="ARBA00006175"/>
    </source>
</evidence>
<reference evidence="10" key="1">
    <citation type="submission" date="2018-09" db="EMBL/GenBank/DDBJ databases">
        <title>Chryseolinea sp. KIS68-18 isolated from soil.</title>
        <authorList>
            <person name="Weon H.-Y."/>
            <person name="Kwon S.-W."/>
            <person name="Lee S.A."/>
        </authorList>
    </citation>
    <scope>NUCLEOTIDE SEQUENCE [LARGE SCALE GENOMIC DNA]</scope>
    <source>
        <strain evidence="10">KIS68-18</strain>
    </source>
</reference>
<keyword evidence="3 7" id="KW-0813">Transport</keyword>
<gene>
    <name evidence="9" type="ORF">D4L85_26125</name>
</gene>
<evidence type="ECO:0000256" key="6">
    <source>
        <dbReference type="ARBA" id="ARBA00023136"/>
    </source>
</evidence>
<evidence type="ECO:0000256" key="5">
    <source>
        <dbReference type="ARBA" id="ARBA00022989"/>
    </source>
</evidence>
<dbReference type="PANTHER" id="PTHR43829">
    <property type="entry name" value="AQUAPORIN OR AQUAGLYCEROPORIN RELATED"/>
    <property type="match status" value="1"/>
</dbReference>
<dbReference type="KEGG" id="chk:D4L85_26125"/>
<keyword evidence="5 8" id="KW-1133">Transmembrane helix</keyword>
<feature type="transmembrane region" description="Helical" evidence="8">
    <location>
        <begin position="213"/>
        <end position="234"/>
    </location>
</feature>
<dbReference type="RefSeq" id="WP_119757068.1">
    <property type="nucleotide sequence ID" value="NZ_CP032382.1"/>
</dbReference>
<dbReference type="InterPro" id="IPR023271">
    <property type="entry name" value="Aquaporin-like"/>
</dbReference>
<feature type="transmembrane region" description="Helical" evidence="8">
    <location>
        <begin position="163"/>
        <end position="184"/>
    </location>
</feature>
<dbReference type="AlphaFoldDB" id="A0A385SU71"/>
<dbReference type="SUPFAM" id="SSF81338">
    <property type="entry name" value="Aquaporin-like"/>
    <property type="match status" value="1"/>
</dbReference>
<dbReference type="Gene3D" id="1.20.1080.10">
    <property type="entry name" value="Glycerol uptake facilitator protein"/>
    <property type="match status" value="1"/>
</dbReference>
<keyword evidence="10" id="KW-1185">Reference proteome</keyword>
<dbReference type="NCBIfam" id="TIGR00861">
    <property type="entry name" value="MIP"/>
    <property type="match status" value="1"/>
</dbReference>
<evidence type="ECO:0000256" key="4">
    <source>
        <dbReference type="ARBA" id="ARBA00022692"/>
    </source>
</evidence>
<feature type="transmembrane region" description="Helical" evidence="8">
    <location>
        <begin position="134"/>
        <end position="151"/>
    </location>
</feature>
<dbReference type="Pfam" id="PF00230">
    <property type="entry name" value="MIP"/>
    <property type="match status" value="1"/>
</dbReference>
<sequence>MSVYLAEFFGTMILILLGEGAVAGAVLKGTKSENDGWLTIVVAWGLAVTLAVYAVGRISNAHLNPAITLALFLMADFPKEQVAGYIIAQFAGAFVGAILVWLAYLPHWGRTDSAAKKLAVFCTAPAIRSTPANLLSEIIATFVLVLAILFIGANEFADGLNPLIVGSVIISIGLSLGGTTGFAINPARDLAPRLVHFILPIPGKGSSDWSYSWIPVIGPIIGGILGAWCFKALFVI</sequence>
<feature type="transmembrane region" description="Helical" evidence="8">
    <location>
        <begin position="84"/>
        <end position="104"/>
    </location>
</feature>
<dbReference type="GO" id="GO:0015254">
    <property type="term" value="F:glycerol channel activity"/>
    <property type="evidence" value="ECO:0007669"/>
    <property type="project" value="TreeGrafter"/>
</dbReference>
<dbReference type="EMBL" id="CP032382">
    <property type="protein sequence ID" value="AYB33841.1"/>
    <property type="molecule type" value="Genomic_DNA"/>
</dbReference>
<feature type="transmembrane region" description="Helical" evidence="8">
    <location>
        <begin position="6"/>
        <end position="27"/>
    </location>
</feature>
<evidence type="ECO:0000313" key="9">
    <source>
        <dbReference type="EMBL" id="AYB33841.1"/>
    </source>
</evidence>
<accession>A0A385SU71</accession>
<dbReference type="PROSITE" id="PS00221">
    <property type="entry name" value="MIP"/>
    <property type="match status" value="1"/>
</dbReference>